<dbReference type="OrthoDB" id="10460187at2759"/>
<proteinExistence type="predicted"/>
<feature type="compositionally biased region" description="Basic and acidic residues" evidence="1">
    <location>
        <begin position="11"/>
        <end position="27"/>
    </location>
</feature>
<dbReference type="STRING" id="1149755.A0A2J6RB35"/>
<name>A0A2J6RB35_HYAVF</name>
<organism evidence="2 3">
    <name type="scientific">Hyaloscypha variabilis (strain UAMH 11265 / GT02V1 / F)</name>
    <name type="common">Meliniomyces variabilis</name>
    <dbReference type="NCBI Taxonomy" id="1149755"/>
    <lineage>
        <taxon>Eukaryota</taxon>
        <taxon>Fungi</taxon>
        <taxon>Dikarya</taxon>
        <taxon>Ascomycota</taxon>
        <taxon>Pezizomycotina</taxon>
        <taxon>Leotiomycetes</taxon>
        <taxon>Helotiales</taxon>
        <taxon>Hyaloscyphaceae</taxon>
        <taxon>Hyaloscypha</taxon>
        <taxon>Hyaloscypha variabilis</taxon>
    </lineage>
</organism>
<dbReference type="AlphaFoldDB" id="A0A2J6RB35"/>
<dbReference type="Proteomes" id="UP000235786">
    <property type="component" value="Unassembled WGS sequence"/>
</dbReference>
<feature type="region of interest" description="Disordered" evidence="1">
    <location>
        <begin position="1"/>
        <end position="42"/>
    </location>
</feature>
<gene>
    <name evidence="2" type="ORF">L207DRAFT_516678</name>
</gene>
<evidence type="ECO:0000256" key="1">
    <source>
        <dbReference type="SAM" id="MobiDB-lite"/>
    </source>
</evidence>
<evidence type="ECO:0000313" key="3">
    <source>
        <dbReference type="Proteomes" id="UP000235786"/>
    </source>
</evidence>
<dbReference type="EMBL" id="KZ613952">
    <property type="protein sequence ID" value="PMD35728.1"/>
    <property type="molecule type" value="Genomic_DNA"/>
</dbReference>
<keyword evidence="3" id="KW-1185">Reference proteome</keyword>
<sequence length="182" mass="20877">MGWNVSQDTLAHIHDPGPRGDKARADYDVPPMPPHRDRSNIDPNDVQDGALNFWMQQNTSFLCALENPVFWRRKDFAPGEIARMPNTRQFGERLTPRSIYRIERGARELGRRWMNLDFDTGGRIRDPTQNVFDVNRRRLLPGARAAPAVEAAWARSLRRRRNRARRDAVREAGLGLGNLPGI</sequence>
<protein>
    <submittedName>
        <fullName evidence="2">Uncharacterized protein</fullName>
    </submittedName>
</protein>
<accession>A0A2J6RB35</accession>
<evidence type="ECO:0000313" key="2">
    <source>
        <dbReference type="EMBL" id="PMD35728.1"/>
    </source>
</evidence>
<reference evidence="2 3" key="1">
    <citation type="submission" date="2016-04" db="EMBL/GenBank/DDBJ databases">
        <title>A degradative enzymes factory behind the ericoid mycorrhizal symbiosis.</title>
        <authorList>
            <consortium name="DOE Joint Genome Institute"/>
            <person name="Martino E."/>
            <person name="Morin E."/>
            <person name="Grelet G."/>
            <person name="Kuo A."/>
            <person name="Kohler A."/>
            <person name="Daghino S."/>
            <person name="Barry K."/>
            <person name="Choi C."/>
            <person name="Cichocki N."/>
            <person name="Clum A."/>
            <person name="Copeland A."/>
            <person name="Hainaut M."/>
            <person name="Haridas S."/>
            <person name="Labutti K."/>
            <person name="Lindquist E."/>
            <person name="Lipzen A."/>
            <person name="Khouja H.-R."/>
            <person name="Murat C."/>
            <person name="Ohm R."/>
            <person name="Olson A."/>
            <person name="Spatafora J."/>
            <person name="Veneault-Fourrey C."/>
            <person name="Henrissat B."/>
            <person name="Grigoriev I."/>
            <person name="Martin F."/>
            <person name="Perotto S."/>
        </authorList>
    </citation>
    <scope>NUCLEOTIDE SEQUENCE [LARGE SCALE GENOMIC DNA]</scope>
    <source>
        <strain evidence="2 3">F</strain>
    </source>
</reference>